<reference evidence="2 3" key="1">
    <citation type="journal article" date="2023" name="G3 (Bethesda)">
        <title>A chromosome-level genome assembly of Zasmidium syzygii isolated from banana leaves.</title>
        <authorList>
            <person name="van Westerhoven A.C."/>
            <person name="Mehrabi R."/>
            <person name="Talebi R."/>
            <person name="Steentjes M.B.F."/>
            <person name="Corcolon B."/>
            <person name="Chong P.A."/>
            <person name="Kema G.H.J."/>
            <person name="Seidl M.F."/>
        </authorList>
    </citation>
    <scope>NUCLEOTIDE SEQUENCE [LARGE SCALE GENOMIC DNA]</scope>
    <source>
        <strain evidence="2 3">P124</strain>
    </source>
</reference>
<protein>
    <submittedName>
        <fullName evidence="2">Uncharacterized protein</fullName>
    </submittedName>
</protein>
<evidence type="ECO:0000256" key="1">
    <source>
        <dbReference type="SAM" id="MobiDB-lite"/>
    </source>
</evidence>
<gene>
    <name evidence="2" type="ORF">PRZ48_006567</name>
</gene>
<evidence type="ECO:0000313" key="3">
    <source>
        <dbReference type="Proteomes" id="UP001305779"/>
    </source>
</evidence>
<sequence>MAELDEQTESLVKQLYNAWSTNADSSSYLTLRDQVLIQRERVDTCISTLKTVISVTCPRITETERYVDPKWEELFALAESIESSAEAEFTLGKRKRTYNEVHRLRNLAVVSALWSPSVVRHYEWNTAGQGCLRLLKTCALRFPHFGTQFCPHLNRVLLDRHCEAILSGRLKTLNEAPLQCHRDLNILASGGIVPDRETEELWVTSSDGTVPVDSNGNLLKDVRPHHVQQHLLCRDRYGMLVARGEYQDPPEIVDQQPEYSLSPSTFEQLSAPDDGHLAGVPGWTISPADLFTPLEVDSILESLASSYQTEALPDGLVNTSTLTLPGNDAVDLALATDRVPISGYTLSSHASERDDAESDDTSVVSDVNSDVQNSTRSPQDIRVHSLSRSTKAARLAARPARPRGRNGASDDQLRGEETVEDELRNRHKQTLSIYIDRLSEEATPGYDQRQLRSQWLTPDTKWARIWSVSGRKSLPPGTATSKAKCDVLYYSADRFLEAARSGEAFQKPVVIKDSFSDAEMHSYERFLSLLEDSSSSDEQVEVRCIDIKGPMHERLAKFTAYLRSRPEQIGPLDGLWMSTARSIAKCHRPLFTMLTRFRLLESLSEGLYDPRSSSAPSPLLRAMSVSFNTISFPGAFSGPSLNTAAGSWQRNLSGVKLWVFIPEPEVPLDGIAVLAGAENEQLPQGKQRLVVLEENDVLFVPPGLRLVQAWHSPRTCLTEQGMLWDDLSILSVVESMKFGRDNQVVQDDHTSYQLPRMINNLDRLIREHPDRFRRSMARDEFLDRFREACQSWLLTP</sequence>
<comment type="caution">
    <text evidence="2">The sequence shown here is derived from an EMBL/GenBank/DDBJ whole genome shotgun (WGS) entry which is preliminary data.</text>
</comment>
<dbReference type="EMBL" id="JAXOVC010000004">
    <property type="protein sequence ID" value="KAK4503140.1"/>
    <property type="molecule type" value="Genomic_DNA"/>
</dbReference>
<feature type="compositionally biased region" description="Basic and acidic residues" evidence="1">
    <location>
        <begin position="411"/>
        <end position="422"/>
    </location>
</feature>
<evidence type="ECO:0000313" key="2">
    <source>
        <dbReference type="EMBL" id="KAK4503140.1"/>
    </source>
</evidence>
<keyword evidence="3" id="KW-1185">Reference proteome</keyword>
<accession>A0ABR0EPG5</accession>
<feature type="region of interest" description="Disordered" evidence="1">
    <location>
        <begin position="346"/>
        <end position="422"/>
    </location>
</feature>
<proteinExistence type="predicted"/>
<feature type="compositionally biased region" description="Low complexity" evidence="1">
    <location>
        <begin position="361"/>
        <end position="371"/>
    </location>
</feature>
<name>A0ABR0EPG5_ZASCE</name>
<organism evidence="2 3">
    <name type="scientific">Zasmidium cellare</name>
    <name type="common">Wine cellar mold</name>
    <name type="synonym">Racodium cellare</name>
    <dbReference type="NCBI Taxonomy" id="395010"/>
    <lineage>
        <taxon>Eukaryota</taxon>
        <taxon>Fungi</taxon>
        <taxon>Dikarya</taxon>
        <taxon>Ascomycota</taxon>
        <taxon>Pezizomycotina</taxon>
        <taxon>Dothideomycetes</taxon>
        <taxon>Dothideomycetidae</taxon>
        <taxon>Mycosphaerellales</taxon>
        <taxon>Mycosphaerellaceae</taxon>
        <taxon>Zasmidium</taxon>
    </lineage>
</organism>
<dbReference type="Proteomes" id="UP001305779">
    <property type="component" value="Unassembled WGS sequence"/>
</dbReference>